<keyword evidence="3" id="KW-1185">Reference proteome</keyword>
<reference evidence="3" key="1">
    <citation type="journal article" date="2017" name="Nat. Ecol. Evol.">
        <title>Genome expansion and lineage-specific genetic innovations in the forest pathogenic fungi Armillaria.</title>
        <authorList>
            <person name="Sipos G."/>
            <person name="Prasanna A.N."/>
            <person name="Walter M.C."/>
            <person name="O'Connor E."/>
            <person name="Balint B."/>
            <person name="Krizsan K."/>
            <person name="Kiss B."/>
            <person name="Hess J."/>
            <person name="Varga T."/>
            <person name="Slot J."/>
            <person name="Riley R."/>
            <person name="Boka B."/>
            <person name="Rigling D."/>
            <person name="Barry K."/>
            <person name="Lee J."/>
            <person name="Mihaltcheva S."/>
            <person name="LaButti K."/>
            <person name="Lipzen A."/>
            <person name="Waldron R."/>
            <person name="Moloney N.M."/>
            <person name="Sperisen C."/>
            <person name="Kredics L."/>
            <person name="Vagvoelgyi C."/>
            <person name="Patrignani A."/>
            <person name="Fitzpatrick D."/>
            <person name="Nagy I."/>
            <person name="Doyle S."/>
            <person name="Anderson J.B."/>
            <person name="Grigoriev I.V."/>
            <person name="Gueldener U."/>
            <person name="Muensterkoetter M."/>
            <person name="Nagy L.G."/>
        </authorList>
    </citation>
    <scope>NUCLEOTIDE SEQUENCE [LARGE SCALE GENOMIC DNA]</scope>
    <source>
        <strain evidence="3">C18/9</strain>
    </source>
</reference>
<dbReference type="AlphaFoldDB" id="A0A284RX39"/>
<evidence type="ECO:0000256" key="1">
    <source>
        <dbReference type="SAM" id="SignalP"/>
    </source>
</evidence>
<evidence type="ECO:0000313" key="3">
    <source>
        <dbReference type="Proteomes" id="UP000219338"/>
    </source>
</evidence>
<gene>
    <name evidence="2" type="ORF">ARMOST_16761</name>
</gene>
<dbReference type="EMBL" id="FUEG01000019">
    <property type="protein sequence ID" value="SJL13321.1"/>
    <property type="molecule type" value="Genomic_DNA"/>
</dbReference>
<dbReference type="OrthoDB" id="10448806at2759"/>
<evidence type="ECO:0000313" key="2">
    <source>
        <dbReference type="EMBL" id="SJL13321.1"/>
    </source>
</evidence>
<feature type="chain" id="PRO_5013080480" evidence="1">
    <location>
        <begin position="22"/>
        <end position="55"/>
    </location>
</feature>
<protein>
    <submittedName>
        <fullName evidence="2">Uncharacterized protein</fullName>
    </submittedName>
</protein>
<dbReference type="Proteomes" id="UP000219338">
    <property type="component" value="Unassembled WGS sequence"/>
</dbReference>
<organism evidence="2 3">
    <name type="scientific">Armillaria ostoyae</name>
    <name type="common">Armillaria root rot fungus</name>
    <dbReference type="NCBI Taxonomy" id="47428"/>
    <lineage>
        <taxon>Eukaryota</taxon>
        <taxon>Fungi</taxon>
        <taxon>Dikarya</taxon>
        <taxon>Basidiomycota</taxon>
        <taxon>Agaricomycotina</taxon>
        <taxon>Agaricomycetes</taxon>
        <taxon>Agaricomycetidae</taxon>
        <taxon>Agaricales</taxon>
        <taxon>Marasmiineae</taxon>
        <taxon>Physalacriaceae</taxon>
        <taxon>Armillaria</taxon>
    </lineage>
</organism>
<feature type="signal peptide" evidence="1">
    <location>
        <begin position="1"/>
        <end position="21"/>
    </location>
</feature>
<accession>A0A284RX39</accession>
<proteinExistence type="predicted"/>
<name>A0A284RX39_ARMOS</name>
<keyword evidence="1" id="KW-0732">Signal</keyword>
<sequence length="55" mass="6195">MYRAQLGLAFRAWAWLAVGLAFKIVSPSPEPKPYRAQAWLGLRPGLLQQHPHDSP</sequence>